<comment type="caution">
    <text evidence="1">The sequence shown here is derived from an EMBL/GenBank/DDBJ whole genome shotgun (WGS) entry which is preliminary data.</text>
</comment>
<name>A0AA37CXY3_AERCA</name>
<dbReference type="Proteomes" id="UP000886934">
    <property type="component" value="Unassembled WGS sequence"/>
</dbReference>
<organism evidence="1 2">
    <name type="scientific">Aeromonas caviae</name>
    <name type="common">Aeromonas punctata</name>
    <dbReference type="NCBI Taxonomy" id="648"/>
    <lineage>
        <taxon>Bacteria</taxon>
        <taxon>Pseudomonadati</taxon>
        <taxon>Pseudomonadota</taxon>
        <taxon>Gammaproteobacteria</taxon>
        <taxon>Aeromonadales</taxon>
        <taxon>Aeromonadaceae</taxon>
        <taxon>Aeromonas</taxon>
    </lineage>
</organism>
<sequence length="137" mass="14725">MILALVGTSPDEVESVIDVAMAGRSKVQRFSVSHRPAGARPFALRAALERDRHNADWLTIVPAIYPDEVETVRALGGRVAHVYSMCAHPEIAIRVGDLMVACPGKRNAAHLVSAADLHATLRAATLAGRSRQTKPRA</sequence>
<dbReference type="AlphaFoldDB" id="A0AA37CXY3"/>
<gene>
    <name evidence="1" type="ORF">KAM351_27050</name>
</gene>
<dbReference type="RefSeq" id="WP_223940185.1">
    <property type="nucleotide sequence ID" value="NZ_BPNN01000040.1"/>
</dbReference>
<protein>
    <submittedName>
        <fullName evidence="1">Uncharacterized protein</fullName>
    </submittedName>
</protein>
<evidence type="ECO:0000313" key="2">
    <source>
        <dbReference type="Proteomes" id="UP000886934"/>
    </source>
</evidence>
<proteinExistence type="predicted"/>
<reference evidence="1" key="1">
    <citation type="submission" date="2021-07" db="EMBL/GenBank/DDBJ databases">
        <title>Draft genome sequence of carbapenem-resistant Aeromonas spp. in Japan.</title>
        <authorList>
            <person name="Maehana S."/>
            <person name="Suzuki M."/>
            <person name="Kitasato H."/>
        </authorList>
    </citation>
    <scope>NUCLEOTIDE SEQUENCE</scope>
    <source>
        <strain evidence="1">KAM351</strain>
    </source>
</reference>
<evidence type="ECO:0000313" key="1">
    <source>
        <dbReference type="EMBL" id="GJA64094.1"/>
    </source>
</evidence>
<dbReference type="EMBL" id="BPNN01000040">
    <property type="protein sequence ID" value="GJA64094.1"/>
    <property type="molecule type" value="Genomic_DNA"/>
</dbReference>
<accession>A0AA37CXY3</accession>